<dbReference type="Proteomes" id="UP000007799">
    <property type="component" value="Unassembled WGS sequence"/>
</dbReference>
<dbReference type="OMA" id="KEWGANC"/>
<gene>
    <name evidence="1" type="ORF">PTSG_01356</name>
</gene>
<sequence length="189" mass="21632">MAEKRDESSGVLQTVAMEQKSQLLVDSNPEVTKQMVSTSAVHRMNDPNDLVTLAQYVQTADDFTKATVGGKLELIADQIKALQDQARQVLESAKRDVELNHAKCNFRRIPGKVYHLFRKESDGSTYFSMLSPEEWGDRATDTFIDSYRLEYDMSWTPLSKIQERDERRRLDAQLLGVDREQAKQLSLEC</sequence>
<dbReference type="Pfam" id="PF10504">
    <property type="entry name" value="DUF2452"/>
    <property type="match status" value="1"/>
</dbReference>
<dbReference type="FunCoup" id="F2U040">
    <property type="interactions" value="21"/>
</dbReference>
<evidence type="ECO:0000313" key="2">
    <source>
        <dbReference type="Proteomes" id="UP000007799"/>
    </source>
</evidence>
<organism evidence="2">
    <name type="scientific">Salpingoeca rosetta (strain ATCC 50818 / BSB-021)</name>
    <dbReference type="NCBI Taxonomy" id="946362"/>
    <lineage>
        <taxon>Eukaryota</taxon>
        <taxon>Choanoflagellata</taxon>
        <taxon>Craspedida</taxon>
        <taxon>Salpingoecidae</taxon>
        <taxon>Salpingoeca</taxon>
    </lineage>
</organism>
<reference evidence="1" key="1">
    <citation type="submission" date="2009-08" db="EMBL/GenBank/DDBJ databases">
        <title>Annotation of Salpingoeca rosetta.</title>
        <authorList>
            <consortium name="The Broad Institute Genome Sequencing Platform"/>
            <person name="Russ C."/>
            <person name="Cuomo C."/>
            <person name="Burger G."/>
            <person name="Gray M.W."/>
            <person name="Holland P.W.H."/>
            <person name="King N."/>
            <person name="Lang F.B.F."/>
            <person name="Roger A.J."/>
            <person name="Ruiz-Trillo I."/>
            <person name="Young S.K."/>
            <person name="Zeng Q."/>
            <person name="Gargeya S."/>
            <person name="Alvarado L."/>
            <person name="Berlin A."/>
            <person name="Chapman S.B."/>
            <person name="Chen Z."/>
            <person name="Freedman E."/>
            <person name="Gellesch M."/>
            <person name="Goldberg J."/>
            <person name="Griggs A."/>
            <person name="Gujja S."/>
            <person name="Heilman E."/>
            <person name="Heiman D."/>
            <person name="Howarth C."/>
            <person name="Mehta T."/>
            <person name="Neiman D."/>
            <person name="Pearson M."/>
            <person name="Roberts A."/>
            <person name="Saif S."/>
            <person name="Shea T."/>
            <person name="Shenoy N."/>
            <person name="Sisk P."/>
            <person name="Stolte C."/>
            <person name="Sykes S."/>
            <person name="White J."/>
            <person name="Yandava C."/>
            <person name="Haas B."/>
            <person name="Nusbaum C."/>
            <person name="Birren B."/>
        </authorList>
    </citation>
    <scope>NUCLEOTIDE SEQUENCE [LARGE SCALE GENOMIC DNA]</scope>
    <source>
        <strain evidence="1">ATCC 50818</strain>
    </source>
</reference>
<dbReference type="PANTHER" id="PTHR14553:SF1">
    <property type="entry name" value="SIMILAR TO CHROMOSOME 1 OPEN READING FRAME 50"/>
    <property type="match status" value="1"/>
</dbReference>
<dbReference type="PANTHER" id="PTHR14553">
    <property type="entry name" value="UNCHARACTERIZED PROTEIN C1ORF50"/>
    <property type="match status" value="1"/>
</dbReference>
<dbReference type="EMBL" id="GL832958">
    <property type="protein sequence ID" value="EGD80768.1"/>
    <property type="molecule type" value="Genomic_DNA"/>
</dbReference>
<dbReference type="KEGG" id="sre:PTSG_01356"/>
<protein>
    <submittedName>
        <fullName evidence="1">Uncharacterized protein</fullName>
    </submittedName>
</protein>
<dbReference type="eggNOG" id="ENOG502QWKE">
    <property type="taxonomic scope" value="Eukaryota"/>
</dbReference>
<dbReference type="InParanoid" id="F2U040"/>
<dbReference type="InterPro" id="IPR019534">
    <property type="entry name" value="DUF2452"/>
</dbReference>
<dbReference type="RefSeq" id="XP_004997329.1">
    <property type="nucleotide sequence ID" value="XM_004997272.1"/>
</dbReference>
<keyword evidence="2" id="KW-1185">Reference proteome</keyword>
<dbReference type="AlphaFoldDB" id="F2U040"/>
<dbReference type="OrthoDB" id="9995764at2759"/>
<evidence type="ECO:0000313" key="1">
    <source>
        <dbReference type="EMBL" id="EGD80768.1"/>
    </source>
</evidence>
<dbReference type="GeneID" id="16077926"/>
<name>F2U040_SALR5</name>
<proteinExistence type="predicted"/>
<accession>F2U040</accession>